<keyword evidence="2" id="KW-1185">Reference proteome</keyword>
<dbReference type="AlphaFoldDB" id="A0A8T0F7E7"/>
<name>A0A8T0F7E7_ARGBR</name>
<organism evidence="1 2">
    <name type="scientific">Argiope bruennichi</name>
    <name type="common">Wasp spider</name>
    <name type="synonym">Aranea bruennichi</name>
    <dbReference type="NCBI Taxonomy" id="94029"/>
    <lineage>
        <taxon>Eukaryota</taxon>
        <taxon>Metazoa</taxon>
        <taxon>Ecdysozoa</taxon>
        <taxon>Arthropoda</taxon>
        <taxon>Chelicerata</taxon>
        <taxon>Arachnida</taxon>
        <taxon>Araneae</taxon>
        <taxon>Araneomorphae</taxon>
        <taxon>Entelegynae</taxon>
        <taxon>Araneoidea</taxon>
        <taxon>Araneidae</taxon>
        <taxon>Argiope</taxon>
    </lineage>
</organism>
<reference evidence="1" key="2">
    <citation type="submission" date="2020-06" db="EMBL/GenBank/DDBJ databases">
        <authorList>
            <person name="Sheffer M."/>
        </authorList>
    </citation>
    <scope>NUCLEOTIDE SEQUENCE</scope>
</reference>
<proteinExistence type="predicted"/>
<evidence type="ECO:0000313" key="2">
    <source>
        <dbReference type="Proteomes" id="UP000807504"/>
    </source>
</evidence>
<sequence length="287" mass="33598">MNNLFVINEDCGPTFSGSQGSSYIDITVMGTDVLGDVSYWCLPEYESLSDHNTIGFEVTATTNASTSNRFNNFLYFNIKKANWDRFDSFCKQPFVDLSNRIDSGADVDTLIFVIENFQDVVLSASKTSMPLKKIRMHWVPWWSIEIECMRKRFNAARRRYQRTRNFILRNFYRQKYLQIKENYSSMLEEAKVQSWKDFLEDINEHNVWKKIYTYGIKQNFTKKIEVTGIRLPNGSATTSVEKTINEIYKKCFPIDTIYTDTPFHGLQRTNALANYSSSFDLYLLLQK</sequence>
<protein>
    <submittedName>
        <fullName evidence="1">Retrovirus-related Pol polyprotein type-1 like protein</fullName>
    </submittedName>
</protein>
<gene>
    <name evidence="1" type="ORF">HNY73_007912</name>
</gene>
<dbReference type="Gene3D" id="3.60.10.10">
    <property type="entry name" value="Endonuclease/exonuclease/phosphatase"/>
    <property type="match status" value="1"/>
</dbReference>
<dbReference type="Proteomes" id="UP000807504">
    <property type="component" value="Unassembled WGS sequence"/>
</dbReference>
<comment type="caution">
    <text evidence="1">The sequence shown here is derived from an EMBL/GenBank/DDBJ whole genome shotgun (WGS) entry which is preliminary data.</text>
</comment>
<accession>A0A8T0F7E7</accession>
<reference evidence="1" key="1">
    <citation type="journal article" date="2020" name="bioRxiv">
        <title>Chromosome-level reference genome of the European wasp spider Argiope bruennichi: a resource for studies on range expansion and evolutionary adaptation.</title>
        <authorList>
            <person name="Sheffer M.M."/>
            <person name="Hoppe A."/>
            <person name="Krehenwinkel H."/>
            <person name="Uhl G."/>
            <person name="Kuss A.W."/>
            <person name="Jensen L."/>
            <person name="Jensen C."/>
            <person name="Gillespie R.G."/>
            <person name="Hoff K.J."/>
            <person name="Prost S."/>
        </authorList>
    </citation>
    <scope>NUCLEOTIDE SEQUENCE</scope>
</reference>
<dbReference type="InterPro" id="IPR036691">
    <property type="entry name" value="Endo/exonu/phosph_ase_sf"/>
</dbReference>
<dbReference type="SUPFAM" id="SSF56219">
    <property type="entry name" value="DNase I-like"/>
    <property type="match status" value="1"/>
</dbReference>
<dbReference type="EMBL" id="JABXBU010000015">
    <property type="protein sequence ID" value="KAF8786155.1"/>
    <property type="molecule type" value="Genomic_DNA"/>
</dbReference>
<evidence type="ECO:0000313" key="1">
    <source>
        <dbReference type="EMBL" id="KAF8786155.1"/>
    </source>
</evidence>